<protein>
    <recommendedName>
        <fullName evidence="3">Regulatory protein RecX</fullName>
    </recommendedName>
</protein>
<dbReference type="AlphaFoldDB" id="A0A0N0MCB9"/>
<sequence>MREMMNPLNAQKTALERAFEIARQGRCAGIEDIRRQLGREGYNQRQLIGRALARQLCAIAREARVVSREDA</sequence>
<comment type="caution">
    <text evidence="1">The sequence shown here is derived from an EMBL/GenBank/DDBJ whole genome shotgun (WGS) entry which is preliminary data.</text>
</comment>
<evidence type="ECO:0000313" key="2">
    <source>
        <dbReference type="Proteomes" id="UP000037822"/>
    </source>
</evidence>
<keyword evidence="2" id="KW-1185">Reference proteome</keyword>
<dbReference type="Proteomes" id="UP000037822">
    <property type="component" value="Unassembled WGS sequence"/>
</dbReference>
<evidence type="ECO:0008006" key="3">
    <source>
        <dbReference type="Google" id="ProtNLM"/>
    </source>
</evidence>
<organism evidence="1 2">
    <name type="scientific">Bosea vaviloviae</name>
    <dbReference type="NCBI Taxonomy" id="1526658"/>
    <lineage>
        <taxon>Bacteria</taxon>
        <taxon>Pseudomonadati</taxon>
        <taxon>Pseudomonadota</taxon>
        <taxon>Alphaproteobacteria</taxon>
        <taxon>Hyphomicrobiales</taxon>
        <taxon>Boseaceae</taxon>
        <taxon>Bosea</taxon>
    </lineage>
</organism>
<reference evidence="1 2" key="1">
    <citation type="submission" date="2015-07" db="EMBL/GenBank/DDBJ databases">
        <title>Whole genome sequencing of Bosea vaviloviae isolated from cave pool.</title>
        <authorList>
            <person name="Tan N.E.H."/>
            <person name="Lee Y.P."/>
            <person name="Gan H.M."/>
            <person name="Barton H."/>
            <person name="Savka M.A."/>
        </authorList>
    </citation>
    <scope>NUCLEOTIDE SEQUENCE [LARGE SCALE GENOMIC DNA]</scope>
    <source>
        <strain evidence="1 2">SD260</strain>
    </source>
</reference>
<evidence type="ECO:0000313" key="1">
    <source>
        <dbReference type="EMBL" id="KPH82001.1"/>
    </source>
</evidence>
<dbReference type="EMBL" id="LGSZ01000025">
    <property type="protein sequence ID" value="KPH82001.1"/>
    <property type="molecule type" value="Genomic_DNA"/>
</dbReference>
<dbReference type="PATRIC" id="fig|1526658.3.peg.5679"/>
<name>A0A0N0MCB9_9HYPH</name>
<proteinExistence type="predicted"/>
<dbReference type="RefSeq" id="WP_054208194.1">
    <property type="nucleotide sequence ID" value="NZ_LGSZ01000025.1"/>
</dbReference>
<gene>
    <name evidence="1" type="ORF">AE618_06420</name>
</gene>
<accession>A0A0N0MCB9</accession>